<dbReference type="Proteomes" id="UP000305948">
    <property type="component" value="Unassembled WGS sequence"/>
</dbReference>
<dbReference type="EMBL" id="ML213508">
    <property type="protein sequence ID" value="TFK53033.1"/>
    <property type="molecule type" value="Genomic_DNA"/>
</dbReference>
<dbReference type="AlphaFoldDB" id="A0A5C3N6X4"/>
<name>A0A5C3N6X4_9AGAM</name>
<evidence type="ECO:0008006" key="3">
    <source>
        <dbReference type="Google" id="ProtNLM"/>
    </source>
</evidence>
<reference evidence="1 2" key="1">
    <citation type="journal article" date="2019" name="Nat. Ecol. Evol.">
        <title>Megaphylogeny resolves global patterns of mushroom evolution.</title>
        <authorList>
            <person name="Varga T."/>
            <person name="Krizsan K."/>
            <person name="Foldi C."/>
            <person name="Dima B."/>
            <person name="Sanchez-Garcia M."/>
            <person name="Sanchez-Ramirez S."/>
            <person name="Szollosi G.J."/>
            <person name="Szarkandi J.G."/>
            <person name="Papp V."/>
            <person name="Albert L."/>
            <person name="Andreopoulos W."/>
            <person name="Angelini C."/>
            <person name="Antonin V."/>
            <person name="Barry K.W."/>
            <person name="Bougher N.L."/>
            <person name="Buchanan P."/>
            <person name="Buyck B."/>
            <person name="Bense V."/>
            <person name="Catcheside P."/>
            <person name="Chovatia M."/>
            <person name="Cooper J."/>
            <person name="Damon W."/>
            <person name="Desjardin D."/>
            <person name="Finy P."/>
            <person name="Geml J."/>
            <person name="Haridas S."/>
            <person name="Hughes K."/>
            <person name="Justo A."/>
            <person name="Karasinski D."/>
            <person name="Kautmanova I."/>
            <person name="Kiss B."/>
            <person name="Kocsube S."/>
            <person name="Kotiranta H."/>
            <person name="LaButti K.M."/>
            <person name="Lechner B.E."/>
            <person name="Liimatainen K."/>
            <person name="Lipzen A."/>
            <person name="Lukacs Z."/>
            <person name="Mihaltcheva S."/>
            <person name="Morgado L.N."/>
            <person name="Niskanen T."/>
            <person name="Noordeloos M.E."/>
            <person name="Ohm R.A."/>
            <person name="Ortiz-Santana B."/>
            <person name="Ovrebo C."/>
            <person name="Racz N."/>
            <person name="Riley R."/>
            <person name="Savchenko A."/>
            <person name="Shiryaev A."/>
            <person name="Soop K."/>
            <person name="Spirin V."/>
            <person name="Szebenyi C."/>
            <person name="Tomsovsky M."/>
            <person name="Tulloss R.E."/>
            <person name="Uehling J."/>
            <person name="Grigoriev I.V."/>
            <person name="Vagvolgyi C."/>
            <person name="Papp T."/>
            <person name="Martin F.M."/>
            <person name="Miettinen O."/>
            <person name="Hibbett D.S."/>
            <person name="Nagy L.G."/>
        </authorList>
    </citation>
    <scope>NUCLEOTIDE SEQUENCE [LARGE SCALE GENOMIC DNA]</scope>
    <source>
        <strain evidence="1 2">OMC1185</strain>
    </source>
</reference>
<protein>
    <recommendedName>
        <fullName evidence="3">F-box domain-containing protein</fullName>
    </recommendedName>
</protein>
<sequence>MICEFYMDTNAEKPSPELGQSLTTPSAADWYNYRFRVTHVCHRWREVALQHPCLWSDIAMTSLECFRELLFRSKAVSLFLSWETLEDNTEGRDILGLIFTELHRIKSLDLGAPNAMLKELQGRLPKTALRLRRLGLYANNDDEDGQPIHFISSLDLPQLEVLEVDRYPLSSSQMLLVPSLTALLLCRIPSGSDTKSLLTLLRNTPLLSSLSIWDPDGKLLVRSAETSLEPVRLLHLEALNLFCHLTLCAQILTDLKFPKNICIAMYVLCYDITSETQSARSQALINRIRTSFTSDFLRAFYIGCCANDELPGLTFGGWSRVPRELDTPGLSPKLHLTFCGSKDSESLLALIGRRLPLGNVTYLCVQECEYYTLSRWRSVFLRMVNVTTLHVHGGVAASLPAALHVHENPATAAQTATPVANDAKRRISRLFPHLQYLRLQGVSFLKDIQERTPDDFIEQLKKALGCRKKRRCPLAHLDVRDASNFLQADADHLRKVVGKVTYAGTVKE</sequence>
<accession>A0A5C3N6X4</accession>
<evidence type="ECO:0000313" key="1">
    <source>
        <dbReference type="EMBL" id="TFK53033.1"/>
    </source>
</evidence>
<dbReference type="OrthoDB" id="2884925at2759"/>
<organism evidence="1 2">
    <name type="scientific">Heliocybe sulcata</name>
    <dbReference type="NCBI Taxonomy" id="5364"/>
    <lineage>
        <taxon>Eukaryota</taxon>
        <taxon>Fungi</taxon>
        <taxon>Dikarya</taxon>
        <taxon>Basidiomycota</taxon>
        <taxon>Agaricomycotina</taxon>
        <taxon>Agaricomycetes</taxon>
        <taxon>Gloeophyllales</taxon>
        <taxon>Gloeophyllaceae</taxon>
        <taxon>Heliocybe</taxon>
    </lineage>
</organism>
<proteinExistence type="predicted"/>
<keyword evidence="2" id="KW-1185">Reference proteome</keyword>
<gene>
    <name evidence="1" type="ORF">OE88DRAFT_1334476</name>
</gene>
<dbReference type="STRING" id="5364.A0A5C3N6X4"/>
<evidence type="ECO:0000313" key="2">
    <source>
        <dbReference type="Proteomes" id="UP000305948"/>
    </source>
</evidence>